<keyword evidence="2" id="KW-0547">Nucleotide-binding</keyword>
<dbReference type="Gene3D" id="3.30.230.10">
    <property type="match status" value="1"/>
</dbReference>
<dbReference type="InterPro" id="IPR020568">
    <property type="entry name" value="Ribosomal_Su5_D2-typ_SF"/>
</dbReference>
<feature type="region of interest" description="Disordered" evidence="4">
    <location>
        <begin position="171"/>
        <end position="193"/>
    </location>
</feature>
<dbReference type="InterPro" id="IPR027417">
    <property type="entry name" value="P-loop_NTPase"/>
</dbReference>
<evidence type="ECO:0000259" key="5">
    <source>
        <dbReference type="SMART" id="SM00382"/>
    </source>
</evidence>
<name>A0A7C5ELB6_9BACT</name>
<evidence type="ECO:0000256" key="3">
    <source>
        <dbReference type="ARBA" id="ARBA00022840"/>
    </source>
</evidence>
<dbReference type="SMART" id="SM00382">
    <property type="entry name" value="AAA"/>
    <property type="match status" value="1"/>
</dbReference>
<organism evidence="6">
    <name type="scientific">Desulfobacca acetoxidans</name>
    <dbReference type="NCBI Taxonomy" id="60893"/>
    <lineage>
        <taxon>Bacteria</taxon>
        <taxon>Pseudomonadati</taxon>
        <taxon>Thermodesulfobacteriota</taxon>
        <taxon>Desulfobaccia</taxon>
        <taxon>Desulfobaccales</taxon>
        <taxon>Desulfobaccaceae</taxon>
        <taxon>Desulfobacca</taxon>
    </lineage>
</organism>
<gene>
    <name evidence="6" type="ORF">ENW48_01715</name>
</gene>
<dbReference type="SUPFAM" id="SSF54211">
    <property type="entry name" value="Ribosomal protein S5 domain 2-like"/>
    <property type="match status" value="1"/>
</dbReference>
<dbReference type="InterPro" id="IPR004482">
    <property type="entry name" value="Mg_chelat-rel"/>
</dbReference>
<evidence type="ECO:0000256" key="2">
    <source>
        <dbReference type="ARBA" id="ARBA00022741"/>
    </source>
</evidence>
<dbReference type="GO" id="GO:0005524">
    <property type="term" value="F:ATP binding"/>
    <property type="evidence" value="ECO:0007669"/>
    <property type="project" value="UniProtKB-KW"/>
</dbReference>
<feature type="domain" description="AAA+ ATPase" evidence="5">
    <location>
        <begin position="212"/>
        <end position="395"/>
    </location>
</feature>
<dbReference type="EMBL" id="DTKJ01000014">
    <property type="protein sequence ID" value="HGZ10919.1"/>
    <property type="molecule type" value="Genomic_DNA"/>
</dbReference>
<dbReference type="SUPFAM" id="SSF52540">
    <property type="entry name" value="P-loop containing nucleoside triphosphate hydrolases"/>
    <property type="match status" value="1"/>
</dbReference>
<protein>
    <submittedName>
        <fullName evidence="6">ATP-binding protein</fullName>
    </submittedName>
</protein>
<dbReference type="Pfam" id="PF13335">
    <property type="entry name" value="Mg_chelatase_C"/>
    <property type="match status" value="1"/>
</dbReference>
<dbReference type="GO" id="GO:0003677">
    <property type="term" value="F:DNA binding"/>
    <property type="evidence" value="ECO:0007669"/>
    <property type="project" value="InterPro"/>
</dbReference>
<dbReference type="Pfam" id="PF01078">
    <property type="entry name" value="Mg_chelatase"/>
    <property type="match status" value="1"/>
</dbReference>
<dbReference type="InterPro" id="IPR025158">
    <property type="entry name" value="Mg_chelat-rel_C"/>
</dbReference>
<proteinExistence type="inferred from homology"/>
<dbReference type="InterPro" id="IPR001208">
    <property type="entry name" value="MCM_dom"/>
</dbReference>
<keyword evidence="3 6" id="KW-0067">ATP-binding</keyword>
<dbReference type="InterPro" id="IPR014721">
    <property type="entry name" value="Ribsml_uS5_D2-typ_fold_subgr"/>
</dbReference>
<evidence type="ECO:0000256" key="4">
    <source>
        <dbReference type="SAM" id="MobiDB-lite"/>
    </source>
</evidence>
<evidence type="ECO:0000313" key="6">
    <source>
        <dbReference type="EMBL" id="HGZ10919.1"/>
    </source>
</evidence>
<accession>A0A7C5ELB6</accession>
<dbReference type="InterPro" id="IPR000523">
    <property type="entry name" value="Mg_chelatse_chII-like_cat_dom"/>
</dbReference>
<dbReference type="Gene3D" id="3.40.50.300">
    <property type="entry name" value="P-loop containing nucleotide triphosphate hydrolases"/>
    <property type="match status" value="1"/>
</dbReference>
<dbReference type="InterPro" id="IPR045006">
    <property type="entry name" value="CHLI-like"/>
</dbReference>
<sequence>MLARVKSGALKGVDAYIVEVEVDLAPGLPAFTTVGLPETAVKEAKDRVRAALKNSGYQFPGNRITINLAPADVRKEGTGFDLPVAVGLLAAQGLVSQEVLDRYLLFGELSLDGRLRPTRGVLSMALTTREAGLALILARDNAKEAGVVQGLELYAVDTLAQVVEFLAGRESLKPLPPTPPEEAIGDPQDEGDFREVRGQEPVKRALLIAAAGGHNVLMVGPPGAGKTMLAQRLPSILPPLSFEEALETSRIYSVMGLLPPGQALIRQRPFRAPHHTISDAGLIGGGTSPKPGEVSLAHHGVLFLDELPEFKRATLEVLRQPLEEGRVTISRASSSLTYPARFMLVAAMNPCPCGFYGDPRRPCTCTPHQINTYRARISGPLLDRIDLQIQVPAVRFQEMAAPEEGHPGSREMRFKVLKAREVQRTRFARSRVFANAHMTARQVKEYCPLTPEIRRLLETAMEKLALSARAYSRILKIARTIADLEGEPGLAPAHVAEAIQYRTLDRKFLS</sequence>
<comment type="caution">
    <text evidence="6">The sequence shown here is derived from an EMBL/GenBank/DDBJ whole genome shotgun (WGS) entry which is preliminary data.</text>
</comment>
<dbReference type="PRINTS" id="PR01657">
    <property type="entry name" value="MCMFAMILY"/>
</dbReference>
<dbReference type="AlphaFoldDB" id="A0A7C5ELB6"/>
<dbReference type="NCBIfam" id="TIGR00368">
    <property type="entry name" value="YifB family Mg chelatase-like AAA ATPase"/>
    <property type="match status" value="1"/>
</dbReference>
<dbReference type="PANTHER" id="PTHR32039">
    <property type="entry name" value="MAGNESIUM-CHELATASE SUBUNIT CHLI"/>
    <property type="match status" value="1"/>
</dbReference>
<reference evidence="6" key="1">
    <citation type="journal article" date="2020" name="mSystems">
        <title>Genome- and Community-Level Interaction Insights into Carbon Utilization and Element Cycling Functions of Hydrothermarchaeota in Hydrothermal Sediment.</title>
        <authorList>
            <person name="Zhou Z."/>
            <person name="Liu Y."/>
            <person name="Xu W."/>
            <person name="Pan J."/>
            <person name="Luo Z.H."/>
            <person name="Li M."/>
        </authorList>
    </citation>
    <scope>NUCLEOTIDE SEQUENCE [LARGE SCALE GENOMIC DNA]</scope>
    <source>
        <strain evidence="6">SpSt-853</strain>
    </source>
</reference>
<evidence type="ECO:0000256" key="1">
    <source>
        <dbReference type="ARBA" id="ARBA00006354"/>
    </source>
</evidence>
<dbReference type="Pfam" id="PF13541">
    <property type="entry name" value="ChlI"/>
    <property type="match status" value="1"/>
</dbReference>
<dbReference type="InterPro" id="IPR003593">
    <property type="entry name" value="AAA+_ATPase"/>
</dbReference>
<comment type="similarity">
    <text evidence="1">Belongs to the Mg-chelatase subunits D/I family. ComM subfamily.</text>
</comment>
<dbReference type="PANTHER" id="PTHR32039:SF7">
    <property type="entry name" value="COMPETENCE PROTEIN COMM"/>
    <property type="match status" value="1"/>
</dbReference>